<gene>
    <name evidence="1" type="ORF">LCGC14_2551610</name>
</gene>
<sequence length="114" mass="13315">MYLSPGTILELVDLGDKIMKNKRRNHSVQFKVKVALAAAKGQKTIAELSKEYKVHPTQIVQWKKQLMDSLPEIFSVRRKKEQQEQELLTNELYQQIGQLKVELDWLKKKSGYDT</sequence>
<dbReference type="EMBL" id="LAZR01041893">
    <property type="protein sequence ID" value="KKL10859.1"/>
    <property type="molecule type" value="Genomic_DNA"/>
</dbReference>
<name>A0A0F9AMM7_9ZZZZ</name>
<dbReference type="InterPro" id="IPR002514">
    <property type="entry name" value="Transposase_8"/>
</dbReference>
<dbReference type="Pfam" id="PF01527">
    <property type="entry name" value="HTH_Tnp_1"/>
    <property type="match status" value="1"/>
</dbReference>
<organism evidence="1">
    <name type="scientific">marine sediment metagenome</name>
    <dbReference type="NCBI Taxonomy" id="412755"/>
    <lineage>
        <taxon>unclassified sequences</taxon>
        <taxon>metagenomes</taxon>
        <taxon>ecological metagenomes</taxon>
    </lineage>
</organism>
<dbReference type="InterPro" id="IPR036388">
    <property type="entry name" value="WH-like_DNA-bd_sf"/>
</dbReference>
<dbReference type="AlphaFoldDB" id="A0A0F9AMM7"/>
<dbReference type="GO" id="GO:0006313">
    <property type="term" value="P:DNA transposition"/>
    <property type="evidence" value="ECO:0007669"/>
    <property type="project" value="InterPro"/>
</dbReference>
<dbReference type="GO" id="GO:0004803">
    <property type="term" value="F:transposase activity"/>
    <property type="evidence" value="ECO:0007669"/>
    <property type="project" value="InterPro"/>
</dbReference>
<dbReference type="Gene3D" id="1.10.10.10">
    <property type="entry name" value="Winged helix-like DNA-binding domain superfamily/Winged helix DNA-binding domain"/>
    <property type="match status" value="1"/>
</dbReference>
<dbReference type="GO" id="GO:0043565">
    <property type="term" value="F:sequence-specific DNA binding"/>
    <property type="evidence" value="ECO:0007669"/>
    <property type="project" value="InterPro"/>
</dbReference>
<reference evidence="1" key="1">
    <citation type="journal article" date="2015" name="Nature">
        <title>Complex archaea that bridge the gap between prokaryotes and eukaryotes.</title>
        <authorList>
            <person name="Spang A."/>
            <person name="Saw J.H."/>
            <person name="Jorgensen S.L."/>
            <person name="Zaremba-Niedzwiedzka K."/>
            <person name="Martijn J."/>
            <person name="Lind A.E."/>
            <person name="van Eijk R."/>
            <person name="Schleper C."/>
            <person name="Guy L."/>
            <person name="Ettema T.J."/>
        </authorList>
    </citation>
    <scope>NUCLEOTIDE SEQUENCE</scope>
</reference>
<evidence type="ECO:0008006" key="2">
    <source>
        <dbReference type="Google" id="ProtNLM"/>
    </source>
</evidence>
<proteinExistence type="predicted"/>
<dbReference type="InterPro" id="IPR010921">
    <property type="entry name" value="Trp_repressor/repl_initiator"/>
</dbReference>
<dbReference type="SUPFAM" id="SSF48295">
    <property type="entry name" value="TrpR-like"/>
    <property type="match status" value="1"/>
</dbReference>
<evidence type="ECO:0000313" key="1">
    <source>
        <dbReference type="EMBL" id="KKL10859.1"/>
    </source>
</evidence>
<protein>
    <recommendedName>
        <fullName evidence="2">Transposase</fullName>
    </recommendedName>
</protein>
<accession>A0A0F9AMM7</accession>
<comment type="caution">
    <text evidence="1">The sequence shown here is derived from an EMBL/GenBank/DDBJ whole genome shotgun (WGS) entry which is preliminary data.</text>
</comment>